<evidence type="ECO:0008006" key="10">
    <source>
        <dbReference type="Google" id="ProtNLM"/>
    </source>
</evidence>
<protein>
    <recommendedName>
        <fullName evidence="10">Cytochrome c oxidase assembly protein</fullName>
    </recommendedName>
</protein>
<dbReference type="Pfam" id="PF09678">
    <property type="entry name" value="Caa3_CtaG"/>
    <property type="match status" value="1"/>
</dbReference>
<sequence>MAVQALTYAGPATPALHGAWGSWYFDPVTVVIVIAAAAAYLAGVRRVGRGGTRWPVGRTVAFLGPGLGGLIVITMASPAVYARVLFSIHAVQLIVLLMVVPFLLALGRPIALAQAALPERAGRRFEAILHSRYARFVTVPVVSPLLLAVVPIAIYFTPLYTLTLTNPVAASVSRVLLLLFGLVVLIPLWEAGTINVHVPYALALFFSLIELLADAVPGIVLRLDTHPIAASYYAALPHVWGQTLLGDQHLGADLLWCIGEAIDVPVLALLIIQWIRSDARDAASVDLALDRAAVEEATRRRERAATPAERAAADAESEDGLARPWWESDASVFGDRADAFRRRR</sequence>
<comment type="caution">
    <text evidence="8">The sequence shown here is derived from an EMBL/GenBank/DDBJ whole genome shotgun (WGS) entry which is preliminary data.</text>
</comment>
<feature type="transmembrane region" description="Helical" evidence="7">
    <location>
        <begin position="133"/>
        <end position="156"/>
    </location>
</feature>
<dbReference type="RefSeq" id="WP_345627031.1">
    <property type="nucleotide sequence ID" value="NZ_BAABJQ010000003.1"/>
</dbReference>
<evidence type="ECO:0000256" key="4">
    <source>
        <dbReference type="ARBA" id="ARBA00022989"/>
    </source>
</evidence>
<evidence type="ECO:0000256" key="1">
    <source>
        <dbReference type="ARBA" id="ARBA00004651"/>
    </source>
</evidence>
<keyword evidence="9" id="KW-1185">Reference proteome</keyword>
<feature type="transmembrane region" description="Helical" evidence="7">
    <location>
        <begin position="86"/>
        <end position="106"/>
    </location>
</feature>
<dbReference type="InterPro" id="IPR019108">
    <property type="entry name" value="Caa3_assmbl_CtaG-rel"/>
</dbReference>
<name>A0ABP9RLQ5_9ACTN</name>
<evidence type="ECO:0000313" key="9">
    <source>
        <dbReference type="Proteomes" id="UP001501570"/>
    </source>
</evidence>
<feature type="transmembrane region" description="Helical" evidence="7">
    <location>
        <begin position="201"/>
        <end position="221"/>
    </location>
</feature>
<dbReference type="EMBL" id="BAABJQ010000003">
    <property type="protein sequence ID" value="GAA5180540.1"/>
    <property type="molecule type" value="Genomic_DNA"/>
</dbReference>
<keyword evidence="4 7" id="KW-1133">Transmembrane helix</keyword>
<comment type="subcellular location">
    <subcellularLocation>
        <location evidence="1">Cell membrane</location>
        <topology evidence="1">Multi-pass membrane protein</topology>
    </subcellularLocation>
</comment>
<evidence type="ECO:0000256" key="5">
    <source>
        <dbReference type="ARBA" id="ARBA00023136"/>
    </source>
</evidence>
<evidence type="ECO:0000256" key="2">
    <source>
        <dbReference type="ARBA" id="ARBA00022475"/>
    </source>
</evidence>
<evidence type="ECO:0000256" key="7">
    <source>
        <dbReference type="SAM" id="Phobius"/>
    </source>
</evidence>
<feature type="region of interest" description="Disordered" evidence="6">
    <location>
        <begin position="300"/>
        <end position="322"/>
    </location>
</feature>
<gene>
    <name evidence="8" type="ORF">GCM10023322_13070</name>
</gene>
<evidence type="ECO:0000313" key="8">
    <source>
        <dbReference type="EMBL" id="GAA5180540.1"/>
    </source>
</evidence>
<evidence type="ECO:0000256" key="3">
    <source>
        <dbReference type="ARBA" id="ARBA00022692"/>
    </source>
</evidence>
<keyword evidence="5 7" id="KW-0472">Membrane</keyword>
<feature type="transmembrane region" description="Helical" evidence="7">
    <location>
        <begin position="23"/>
        <end position="44"/>
    </location>
</feature>
<feature type="transmembrane region" description="Helical" evidence="7">
    <location>
        <begin position="56"/>
        <end position="80"/>
    </location>
</feature>
<organism evidence="8 9">
    <name type="scientific">Rugosimonospora acidiphila</name>
    <dbReference type="NCBI Taxonomy" id="556531"/>
    <lineage>
        <taxon>Bacteria</taxon>
        <taxon>Bacillati</taxon>
        <taxon>Actinomycetota</taxon>
        <taxon>Actinomycetes</taxon>
        <taxon>Micromonosporales</taxon>
        <taxon>Micromonosporaceae</taxon>
        <taxon>Rugosimonospora</taxon>
    </lineage>
</organism>
<keyword evidence="2" id="KW-1003">Cell membrane</keyword>
<reference evidence="9" key="1">
    <citation type="journal article" date="2019" name="Int. J. Syst. Evol. Microbiol.">
        <title>The Global Catalogue of Microorganisms (GCM) 10K type strain sequencing project: providing services to taxonomists for standard genome sequencing and annotation.</title>
        <authorList>
            <consortium name="The Broad Institute Genomics Platform"/>
            <consortium name="The Broad Institute Genome Sequencing Center for Infectious Disease"/>
            <person name="Wu L."/>
            <person name="Ma J."/>
        </authorList>
    </citation>
    <scope>NUCLEOTIDE SEQUENCE [LARGE SCALE GENOMIC DNA]</scope>
    <source>
        <strain evidence="9">JCM 18304</strain>
    </source>
</reference>
<feature type="transmembrane region" description="Helical" evidence="7">
    <location>
        <begin position="168"/>
        <end position="189"/>
    </location>
</feature>
<evidence type="ECO:0000256" key="6">
    <source>
        <dbReference type="SAM" id="MobiDB-lite"/>
    </source>
</evidence>
<dbReference type="Proteomes" id="UP001501570">
    <property type="component" value="Unassembled WGS sequence"/>
</dbReference>
<proteinExistence type="predicted"/>
<accession>A0ABP9RLQ5</accession>
<keyword evidence="3 7" id="KW-0812">Transmembrane</keyword>